<feature type="region of interest" description="Disordered" evidence="2">
    <location>
        <begin position="86"/>
        <end position="106"/>
    </location>
</feature>
<organism evidence="3 4">
    <name type="scientific">Bugula neritina</name>
    <name type="common">Brown bryozoan</name>
    <name type="synonym">Sertularia neritina</name>
    <dbReference type="NCBI Taxonomy" id="10212"/>
    <lineage>
        <taxon>Eukaryota</taxon>
        <taxon>Metazoa</taxon>
        <taxon>Spiralia</taxon>
        <taxon>Lophotrochozoa</taxon>
        <taxon>Bryozoa</taxon>
        <taxon>Gymnolaemata</taxon>
        <taxon>Cheilostomatida</taxon>
        <taxon>Flustrina</taxon>
        <taxon>Buguloidea</taxon>
        <taxon>Bugulidae</taxon>
        <taxon>Bugula</taxon>
    </lineage>
</organism>
<feature type="region of interest" description="Disordered" evidence="2">
    <location>
        <begin position="198"/>
        <end position="221"/>
    </location>
</feature>
<accession>A0A7J7K9J0</accession>
<dbReference type="PANTHER" id="PTHR33560:SF1">
    <property type="entry name" value="PROTEIN FAM227A"/>
    <property type="match status" value="1"/>
</dbReference>
<gene>
    <name evidence="3" type="ORF">EB796_006776</name>
</gene>
<dbReference type="InterPro" id="IPR029417">
    <property type="entry name" value="FAM227"/>
</dbReference>
<dbReference type="AlphaFoldDB" id="A0A7J7K9J0"/>
<dbReference type="Proteomes" id="UP000593567">
    <property type="component" value="Unassembled WGS sequence"/>
</dbReference>
<protein>
    <submittedName>
        <fullName evidence="3">FAM227A</fullName>
    </submittedName>
</protein>
<reference evidence="3" key="1">
    <citation type="submission" date="2020-06" db="EMBL/GenBank/DDBJ databases">
        <title>Draft genome of Bugula neritina, a colonial animal packing powerful symbionts and potential medicines.</title>
        <authorList>
            <person name="Rayko M."/>
        </authorList>
    </citation>
    <scope>NUCLEOTIDE SEQUENCE [LARGE SCALE GENOMIC DNA]</scope>
    <source>
        <strain evidence="3">Kwan_BN1</strain>
    </source>
</reference>
<dbReference type="OrthoDB" id="192208at2759"/>
<dbReference type="EMBL" id="VXIV02000971">
    <property type="protein sequence ID" value="KAF6034907.1"/>
    <property type="molecule type" value="Genomic_DNA"/>
</dbReference>
<name>A0A7J7K9J0_BUGNE</name>
<comment type="similarity">
    <text evidence="1">Belongs to the FAM227 family.</text>
</comment>
<sequence>MASKVDPSKFNAIASPMHLFEDGELLTREELRKRKEDVVLKQEKKSPFLVGTMAQVSKKIGELDKSLQEYTQLVFDSRLSEHEDTTTVMPFTPDNGSTHTSAKHKRREREIAEIQAFSGVYSIHSGIVPAPRKFLKWSPDLEPAGKKREAAMGKAPAKESKNASVAADDWLSAIDAMSVAQKGLRKYGSEMSLVSRATSHNTLRSKPGKTLGSESSRSEDNSLVIDSVADAQHKPRYPRPPAAVAITKVLTPVQEAVPSRLTLNSETNPALDGIEEESGVPTRSVSKTYEKSLSKRKATSKTVNLNNQMESHPACKGADMVTSLFDVRGSCPLVSHYLKMKNLDVDAGQKVNVRRSEMKNLPPLDAPTYKDVIKDTYKTIRNIEKGIHKYLNYY</sequence>
<proteinExistence type="inferred from homology"/>
<evidence type="ECO:0000313" key="4">
    <source>
        <dbReference type="Proteomes" id="UP000593567"/>
    </source>
</evidence>
<evidence type="ECO:0000256" key="2">
    <source>
        <dbReference type="SAM" id="MobiDB-lite"/>
    </source>
</evidence>
<feature type="compositionally biased region" description="Polar residues" evidence="2">
    <location>
        <begin position="86"/>
        <end position="100"/>
    </location>
</feature>
<comment type="caution">
    <text evidence="3">The sequence shown here is derived from an EMBL/GenBank/DDBJ whole genome shotgun (WGS) entry which is preliminary data.</text>
</comment>
<dbReference type="PANTHER" id="PTHR33560">
    <property type="entry name" value="PROTEIN FAM227B"/>
    <property type="match status" value="1"/>
</dbReference>
<evidence type="ECO:0000313" key="3">
    <source>
        <dbReference type="EMBL" id="KAF6034907.1"/>
    </source>
</evidence>
<feature type="region of interest" description="Disordered" evidence="2">
    <location>
        <begin position="271"/>
        <end position="301"/>
    </location>
</feature>
<evidence type="ECO:0000256" key="1">
    <source>
        <dbReference type="ARBA" id="ARBA00008666"/>
    </source>
</evidence>
<keyword evidence="4" id="KW-1185">Reference proteome</keyword>